<evidence type="ECO:0000313" key="1">
    <source>
        <dbReference type="EMBL" id="AER47571.1"/>
    </source>
</evidence>
<keyword evidence="2" id="KW-1185">Reference proteome</keyword>
<name>G8I4C8_9CAUD</name>
<dbReference type="EMBL" id="JN698994">
    <property type="protein sequence ID" value="AER47571.1"/>
    <property type="molecule type" value="Genomic_DNA"/>
</dbReference>
<organism evidence="1 2">
    <name type="scientific">Mycobacterium phage DS6A</name>
    <dbReference type="NCBI Taxonomy" id="45764"/>
    <lineage>
        <taxon>Viruses</taxon>
        <taxon>Duplodnaviria</taxon>
        <taxon>Heunggongvirae</taxon>
        <taxon>Uroviricota</taxon>
        <taxon>Caudoviricetes</taxon>
        <taxon>Hnatkovirus</taxon>
        <taxon>Hnatkovirus DS6A</taxon>
    </lineage>
</organism>
<dbReference type="GeneID" id="18990017"/>
<protein>
    <submittedName>
        <fullName evidence="1">Tail assembly chaperone</fullName>
    </submittedName>
</protein>
<dbReference type="OrthoDB" id="8658at10239"/>
<reference evidence="1 2" key="1">
    <citation type="journal article" date="2012" name="J. Virol.">
        <title>Complete Genome Sequences of 138 Mycobacteriophages.</title>
        <authorList>
            <consortium name="the Science Education Alliance Phage Hunters Advancing Genomics and Evolutionary Science Program"/>
            <consortium name="the KwaZulu-Natal Research Institute for Tuberculosis and HIV Mycobacterial Genetics Course Students"/>
            <consortium name="the Phage Hunters Integrating Research and Education Program"/>
            <person name="Hatfull G.F."/>
        </authorList>
    </citation>
    <scope>NUCLEOTIDE SEQUENCE [LARGE SCALE GENOMIC DNA]</scope>
</reference>
<dbReference type="Proteomes" id="UP000005857">
    <property type="component" value="Segment"/>
</dbReference>
<gene>
    <name evidence="1" type="primary">17</name>
    <name evidence="1" type="ORF">DS6A_17</name>
</gene>
<sequence length="102" mass="11157">MAAKTSVAVDDSANLLEIEVDVPSDGTIDGAEPTTLRFRSLAVVPVGILRRTRKDQQEQMWAVFEWALPPAELAKLDELPADKLVDTLHAMQRKSGVELGES</sequence>
<dbReference type="RefSeq" id="YP_009018706.1">
    <property type="nucleotide sequence ID" value="NC_023744.1"/>
</dbReference>
<evidence type="ECO:0000313" key="2">
    <source>
        <dbReference type="Proteomes" id="UP000005857"/>
    </source>
</evidence>
<accession>G8I4C8</accession>
<proteinExistence type="predicted"/>
<dbReference type="KEGG" id="vg:18990017"/>